<feature type="domain" description="YhdP central" evidence="1">
    <location>
        <begin position="725"/>
        <end position="1035"/>
    </location>
</feature>
<evidence type="ECO:0000313" key="3">
    <source>
        <dbReference type="Proteomes" id="UP000756860"/>
    </source>
</evidence>
<accession>A0ABS5SER9</accession>
<dbReference type="Pfam" id="PF05359">
    <property type="entry name" value="DUF748"/>
    <property type="match status" value="1"/>
</dbReference>
<dbReference type="InterPro" id="IPR025263">
    <property type="entry name" value="YhdP_central"/>
</dbReference>
<protein>
    <submittedName>
        <fullName evidence="2">AsmA-like C-terminal domain-containing protein</fullName>
    </submittedName>
</protein>
<name>A0ABS5SER9_9BACT</name>
<dbReference type="InterPro" id="IPR052894">
    <property type="entry name" value="AsmA-related"/>
</dbReference>
<dbReference type="EMBL" id="JAHCVK010000005">
    <property type="protein sequence ID" value="MBT0653865.1"/>
    <property type="molecule type" value="Genomic_DNA"/>
</dbReference>
<proteinExistence type="predicted"/>
<dbReference type="PANTHER" id="PTHR30441:SF4">
    <property type="entry name" value="PROTEIN ASMA"/>
    <property type="match status" value="1"/>
</dbReference>
<comment type="caution">
    <text evidence="2">The sequence shown here is derived from an EMBL/GenBank/DDBJ whole genome shotgun (WGS) entry which is preliminary data.</text>
</comment>
<dbReference type="Proteomes" id="UP000756860">
    <property type="component" value="Unassembled WGS sequence"/>
</dbReference>
<dbReference type="InterPro" id="IPR008023">
    <property type="entry name" value="DUF748"/>
</dbReference>
<sequence>MIPKKSYLLASLALLLLMALAATLILPRLLHLDSYRDQILAQVQQSLSRQVSYETGEFSYHIFPTFTFTKVVVKEKDGTSTFIGADRLVIKVALLPLLKKKIVLRDLVLEKPAVELVRDRTGRLNISDLLEERPEGVPLQIRGVQLQKGRIRFTDLAVAPQGVVTLLEDTDLNLDHIGRGKTCTIKIATTVLDNGQKGSLSLTGKATIPSKGKPASDTTVNISVKGKNLDATPYWPYYSGYVPFRQVLARVDLDSTFKGKLADFTSRGKIRIAGLRFDYPQVFHAVLTPKDLHFSYDMAVTPREVNVKELDFTVDALNVKGSCSIGDIHTSDPRITARAVTSQFNLQYFAQYIPYGIIVKDTADFIEQHIKGGIYKLDDGRLNGRISQILHMEQGTNYDVLFIKGRVQQGVVSYGPQIPAFNGISGTLEMRGKNFNLIGMSGNFGTSPFTLDGKITDYPLNTPSGYPFTMSMTPHQAEVAWLLGPERGKKLSYSGDAPLRLTGEGFTSGYRLTGEWNLGQASYSYPDMISKPMGRANILSVAGTISKQEARISLLRYRLAPMDLAISAVYRYTDSPRLELAFKSNPFPLQEVAGMLPKVHTYQPVGSLQASVRATSQGKSIDDLSWSGSVAFNGFAFKPAETVRPVSNLSGTINFNGDSLETSQLTARLGTSTIYGKGKLVGFGNPTLNLSFFSPLLDMADLGFGVPRKEVKLTGVEGSIDLKNHNLQIKSLSTKLNNTSLNVRGTVQDLRNPKLDLTVASTYLDVDDIILLAELEPLKKANTPRTRLALNARVDANAGRFADFPFQQLHTDVHYENRILYLQQTEMAAFGGAIAGKARIDFGMDDAPRYQVNYTIDNASADQLARAIGMKQQEIMGNLSMQGDLTAKGKTADEILRTSLGSTRIHVEKGLLRKFATLSKVFSILNVSQLLKLQLPDMVSGGMPFNDITGTLAVSDGIVSTRDLFIKSNAINISVVGSINLVREELDVTIGTQPLQTVDKVVSRIPIVGWVLTGKERTLVSAYFVAKGKINDPDVTAIPIDSMAKGVFDIFKRIFQLPAKLITNTGEVIMGK</sequence>
<reference evidence="2 3" key="1">
    <citation type="submission" date="2021-05" db="EMBL/GenBank/DDBJ databases">
        <title>The draft genome of Geobacter luticola JCM 17780.</title>
        <authorList>
            <person name="Xu Z."/>
            <person name="Masuda Y."/>
            <person name="Itoh H."/>
            <person name="Senoo K."/>
        </authorList>
    </citation>
    <scope>NUCLEOTIDE SEQUENCE [LARGE SCALE GENOMIC DNA]</scope>
    <source>
        <strain evidence="2 3">JCM 17780</strain>
    </source>
</reference>
<evidence type="ECO:0000259" key="1">
    <source>
        <dbReference type="Pfam" id="PF13116"/>
    </source>
</evidence>
<gene>
    <name evidence="2" type="ORF">KI810_12415</name>
</gene>
<dbReference type="PANTHER" id="PTHR30441">
    <property type="entry name" value="DUF748 DOMAIN-CONTAINING PROTEIN"/>
    <property type="match status" value="1"/>
</dbReference>
<evidence type="ECO:0000313" key="2">
    <source>
        <dbReference type="EMBL" id="MBT0653865.1"/>
    </source>
</evidence>
<organism evidence="2 3">
    <name type="scientific">Geomobilimonas luticola</name>
    <dbReference type="NCBI Taxonomy" id="1114878"/>
    <lineage>
        <taxon>Bacteria</taxon>
        <taxon>Pseudomonadati</taxon>
        <taxon>Thermodesulfobacteriota</taxon>
        <taxon>Desulfuromonadia</taxon>
        <taxon>Geobacterales</taxon>
        <taxon>Geobacteraceae</taxon>
        <taxon>Geomobilimonas</taxon>
    </lineage>
</organism>
<keyword evidence="3" id="KW-1185">Reference proteome</keyword>
<dbReference type="Pfam" id="PF13116">
    <property type="entry name" value="YhdP"/>
    <property type="match status" value="1"/>
</dbReference>